<dbReference type="PANTHER" id="PTHR10159">
    <property type="entry name" value="DUAL SPECIFICITY PROTEIN PHOSPHATASE"/>
    <property type="match status" value="1"/>
</dbReference>
<evidence type="ECO:0000256" key="4">
    <source>
        <dbReference type="ARBA" id="ARBA00022912"/>
    </source>
</evidence>
<evidence type="ECO:0000259" key="7">
    <source>
        <dbReference type="PROSITE" id="PS50056"/>
    </source>
</evidence>
<dbReference type="InterPro" id="IPR020422">
    <property type="entry name" value="TYR_PHOSPHATASE_DUAL_dom"/>
</dbReference>
<dbReference type="Gene3D" id="3.90.190.10">
    <property type="entry name" value="Protein tyrosine phosphatase superfamily"/>
    <property type="match status" value="1"/>
</dbReference>
<dbReference type="InterPro" id="IPR000340">
    <property type="entry name" value="Dual-sp_phosphatase_cat-dom"/>
</dbReference>
<feature type="compositionally biased region" description="Polar residues" evidence="5">
    <location>
        <begin position="19"/>
        <end position="37"/>
    </location>
</feature>
<dbReference type="InterPro" id="IPR016130">
    <property type="entry name" value="Tyr_Pase_AS"/>
</dbReference>
<feature type="compositionally biased region" description="Low complexity" evidence="5">
    <location>
        <begin position="444"/>
        <end position="465"/>
    </location>
</feature>
<feature type="region of interest" description="Disordered" evidence="5">
    <location>
        <begin position="658"/>
        <end position="682"/>
    </location>
</feature>
<dbReference type="GO" id="GO:0008330">
    <property type="term" value="F:protein tyrosine/threonine phosphatase activity"/>
    <property type="evidence" value="ECO:0007669"/>
    <property type="project" value="TreeGrafter"/>
</dbReference>
<dbReference type="SMART" id="SM00195">
    <property type="entry name" value="DSPc"/>
    <property type="match status" value="1"/>
</dbReference>
<keyword evidence="4" id="KW-0904">Protein phosphatase</keyword>
<feature type="region of interest" description="Disordered" evidence="5">
    <location>
        <begin position="444"/>
        <end position="546"/>
    </location>
</feature>
<dbReference type="GO" id="GO:0033550">
    <property type="term" value="F:MAP kinase tyrosine phosphatase activity"/>
    <property type="evidence" value="ECO:0007669"/>
    <property type="project" value="TreeGrafter"/>
</dbReference>
<protein>
    <recommendedName>
        <fullName evidence="2">protein-tyrosine-phosphatase</fullName>
        <ecNumber evidence="2">3.1.3.48</ecNumber>
    </recommendedName>
</protein>
<dbReference type="AlphaFoldDB" id="A0A3P3YXV4"/>
<dbReference type="SUPFAM" id="SSF52799">
    <property type="entry name" value="(Phosphotyrosine protein) phosphatases II"/>
    <property type="match status" value="1"/>
</dbReference>
<evidence type="ECO:0000256" key="3">
    <source>
        <dbReference type="ARBA" id="ARBA00022801"/>
    </source>
</evidence>
<sequence>MTSSSPVQQCSEAPPPLHSPQSPCIMNSTSALGASSENYEDTSSHCSQPQQEQAKGCEGDWPDAGSTAAGRWGQSTLQPSTPSTEQPSSPRVRPKVSSTGVVAPDSGVAKDARLACRQYLEEAYTPTSASEAGGESGLPQKKELRLEDCAPNLANYHSMFSPTFALSPTTTVSLDTGCTEGRDFSIFSFSSTRDNFDTLSTSMCRHAVPLTLNPNVTADTTGSPLAMRSIGLPAPGPPPPTSRMSKCKRRLQNLTSPAFDLKAVQEAQRIFLEEESVRNAAESYPMTNITSLLAVGSWKDASNPDLLKQHKIRYVLNVAKELIPTEEEKMIAQNNDIISEWIPMSDSHSQDVSEHLLKAFRFIERARSEHVRVLVHCRRGISRSAAIIVAYLMASENRSYDDALRFVTERRSCVSLNLAFRERLSEFVPSGEFFHGLTPQQQQLQLGAASPPSASSSSCLPPKLAGVASPTDSANSGHSRQPQHLQRTDNPVLGSFESHSVSTSTNSSRASSGVCTVPSQSFGPPAKPRKAGMRRRRLSRVSKQESLWCPTTTTAKSTSLEKASTFHARLRLHQQSRRSRTVQRKLVALSTPTQLSARAASATATPGIQSSEEEATAMPAPKSVGSGDDGSNEVEEPEPSIVVDGRRPLVRLSLIQSSSSSGSVVSQTHLPRSYSKKEKVPATTTAMTTTTITTALKHLGKCSPDGMVAEASEEAGNDLVQHSRSANTGESHLHHHHSPRASVPPSSAFDSVSEGNNSKVDDGEVPAPAIELRSLHRIQHPSPCVCKALSSHSIDVPAFAAISQPHSAMQRRAPASENGSNGSEVWQDFAASECNSSYTAIGSWSTMSTAVTTGALSVTRCGTQSSFNEEGVVPASPTTAPPTSAVTGVSSPASSLSE</sequence>
<evidence type="ECO:0000256" key="5">
    <source>
        <dbReference type="SAM" id="MobiDB-lite"/>
    </source>
</evidence>
<accession>A0A3P3YXV4</accession>
<dbReference type="CDD" id="cd14498">
    <property type="entry name" value="DSP"/>
    <property type="match status" value="1"/>
</dbReference>
<feature type="domain" description="Tyrosine specific protein phosphatases" evidence="7">
    <location>
        <begin position="354"/>
        <end position="411"/>
    </location>
</feature>
<evidence type="ECO:0000313" key="8">
    <source>
        <dbReference type="EMBL" id="SYZ62720.1"/>
    </source>
</evidence>
<dbReference type="Proteomes" id="UP000319462">
    <property type="component" value="Chromosome 5"/>
</dbReference>
<dbReference type="GO" id="GO:0005737">
    <property type="term" value="C:cytoplasm"/>
    <property type="evidence" value="ECO:0007669"/>
    <property type="project" value="TreeGrafter"/>
</dbReference>
<evidence type="ECO:0000259" key="6">
    <source>
        <dbReference type="PROSITE" id="PS50054"/>
    </source>
</evidence>
<feature type="compositionally biased region" description="Low complexity" evidence="5">
    <location>
        <begin position="74"/>
        <end position="98"/>
    </location>
</feature>
<reference evidence="8 9" key="1">
    <citation type="submission" date="2018-09" db="EMBL/GenBank/DDBJ databases">
        <authorList>
            <person name="Peiro R."/>
            <person name="Begona"/>
            <person name="Cbmso G."/>
            <person name="Lopez M."/>
            <person name="Gonzalez S."/>
        </authorList>
    </citation>
    <scope>NUCLEOTIDE SEQUENCE [LARGE SCALE GENOMIC DNA]</scope>
</reference>
<dbReference type="EMBL" id="LS997604">
    <property type="protein sequence ID" value="SYZ62720.1"/>
    <property type="molecule type" value="Genomic_DNA"/>
</dbReference>
<dbReference type="PROSITE" id="PS00383">
    <property type="entry name" value="TYR_PHOSPHATASE_1"/>
    <property type="match status" value="1"/>
</dbReference>
<dbReference type="GO" id="GO:0017017">
    <property type="term" value="F:MAP kinase tyrosine/serine/threonine phosphatase activity"/>
    <property type="evidence" value="ECO:0007669"/>
    <property type="project" value="TreeGrafter"/>
</dbReference>
<feature type="compositionally biased region" description="Polar residues" evidence="5">
    <location>
        <begin position="513"/>
        <end position="522"/>
    </location>
</feature>
<dbReference type="InterPro" id="IPR000387">
    <property type="entry name" value="Tyr_Pase_dom"/>
</dbReference>
<feature type="region of interest" description="Disordered" evidence="5">
    <location>
        <begin position="866"/>
        <end position="898"/>
    </location>
</feature>
<feature type="compositionally biased region" description="Polar residues" evidence="5">
    <location>
        <begin position="1"/>
        <end position="11"/>
    </location>
</feature>
<evidence type="ECO:0000256" key="1">
    <source>
        <dbReference type="ARBA" id="ARBA00008601"/>
    </source>
</evidence>
<dbReference type="InterPro" id="IPR029021">
    <property type="entry name" value="Prot-tyrosine_phosphatase-like"/>
</dbReference>
<dbReference type="Pfam" id="PF00782">
    <property type="entry name" value="DSPc"/>
    <property type="match status" value="1"/>
</dbReference>
<feature type="region of interest" description="Disordered" evidence="5">
    <location>
        <begin position="597"/>
        <end position="645"/>
    </location>
</feature>
<name>A0A3P3YXV4_LEIBR</name>
<comment type="similarity">
    <text evidence="1">Belongs to the protein-tyrosine phosphatase family. Non-receptor class dual specificity subfamily.</text>
</comment>
<evidence type="ECO:0000256" key="2">
    <source>
        <dbReference type="ARBA" id="ARBA00013064"/>
    </source>
</evidence>
<dbReference type="PROSITE" id="PS50054">
    <property type="entry name" value="TYR_PHOSPHATASE_DUAL"/>
    <property type="match status" value="1"/>
</dbReference>
<feature type="compositionally biased region" description="Polar residues" evidence="5">
    <location>
        <begin position="44"/>
        <end position="53"/>
    </location>
</feature>
<feature type="compositionally biased region" description="Polar residues" evidence="5">
    <location>
        <begin position="597"/>
        <end position="610"/>
    </location>
</feature>
<organism evidence="8 9">
    <name type="scientific">Leishmania braziliensis MHOM/BR/75/M2904</name>
    <dbReference type="NCBI Taxonomy" id="420245"/>
    <lineage>
        <taxon>Eukaryota</taxon>
        <taxon>Discoba</taxon>
        <taxon>Euglenozoa</taxon>
        <taxon>Kinetoplastea</taxon>
        <taxon>Metakinetoplastina</taxon>
        <taxon>Trypanosomatida</taxon>
        <taxon>Trypanosomatidae</taxon>
        <taxon>Leishmaniinae</taxon>
        <taxon>Leishmania</taxon>
        <taxon>Leishmania braziliensis species complex</taxon>
    </lineage>
</organism>
<dbReference type="EC" id="3.1.3.48" evidence="2"/>
<dbReference type="PROSITE" id="PS50056">
    <property type="entry name" value="TYR_PHOSPHATASE_2"/>
    <property type="match status" value="1"/>
</dbReference>
<feature type="compositionally biased region" description="Low complexity" evidence="5">
    <location>
        <begin position="495"/>
        <end position="512"/>
    </location>
</feature>
<feature type="compositionally biased region" description="Polar residues" evidence="5">
    <location>
        <begin position="470"/>
        <end position="489"/>
    </location>
</feature>
<feature type="compositionally biased region" description="Polar residues" evidence="5">
    <location>
        <begin position="744"/>
        <end position="758"/>
    </location>
</feature>
<proteinExistence type="inferred from homology"/>
<keyword evidence="3" id="KW-0378">Hydrolase</keyword>
<feature type="compositionally biased region" description="Low complexity" evidence="5">
    <location>
        <begin position="871"/>
        <end position="889"/>
    </location>
</feature>
<feature type="region of interest" description="Disordered" evidence="5">
    <location>
        <begin position="1"/>
        <end position="104"/>
    </location>
</feature>
<evidence type="ECO:0000313" key="9">
    <source>
        <dbReference type="Proteomes" id="UP000319462"/>
    </source>
</evidence>
<dbReference type="GO" id="GO:0043409">
    <property type="term" value="P:negative regulation of MAPK cascade"/>
    <property type="evidence" value="ECO:0007669"/>
    <property type="project" value="TreeGrafter"/>
</dbReference>
<feature type="region of interest" description="Disordered" evidence="5">
    <location>
        <begin position="727"/>
        <end position="764"/>
    </location>
</feature>
<feature type="domain" description="Tyrosine-protein phosphatase" evidence="6">
    <location>
        <begin position="284"/>
        <end position="433"/>
    </location>
</feature>
<feature type="compositionally biased region" description="Basic residues" evidence="5">
    <location>
        <begin position="527"/>
        <end position="540"/>
    </location>
</feature>
<gene>
    <name evidence="8" type="ORF">LBRM2904_05.0240</name>
</gene>
<dbReference type="PANTHER" id="PTHR10159:SF532">
    <property type="entry name" value="SPECIFICITY PROTEIN PHOSPHATASE, PUTATIVE-RELATED"/>
    <property type="match status" value="1"/>
</dbReference>